<evidence type="ECO:0000256" key="4">
    <source>
        <dbReference type="ARBA" id="ARBA00023125"/>
    </source>
</evidence>
<gene>
    <name evidence="6" type="ORF">HMPREF1015_02700</name>
</gene>
<dbReference type="Proteomes" id="UP000011747">
    <property type="component" value="Unassembled WGS sequence"/>
</dbReference>
<protein>
    <recommendedName>
        <fullName evidence="8">IS256 family transposase</fullName>
    </recommendedName>
</protein>
<dbReference type="PATRIC" id="fig|665952.3.peg.2657"/>
<evidence type="ECO:0000256" key="2">
    <source>
        <dbReference type="ARBA" id="ARBA00010961"/>
    </source>
</evidence>
<keyword evidence="7" id="KW-1185">Reference proteome</keyword>
<name>G9QNF7_9BACI</name>
<organism evidence="6 7">
    <name type="scientific">Bacillus smithii 7_3_47FAA</name>
    <dbReference type="NCBI Taxonomy" id="665952"/>
    <lineage>
        <taxon>Bacteria</taxon>
        <taxon>Bacillati</taxon>
        <taxon>Bacillota</taxon>
        <taxon>Bacilli</taxon>
        <taxon>Bacillales</taxon>
        <taxon>Bacillaceae</taxon>
        <taxon>Bacillus</taxon>
    </lineage>
</organism>
<dbReference type="AlphaFoldDB" id="G9QNF7"/>
<dbReference type="HOGENOM" id="CLU_206349_0_0_9"/>
<comment type="function">
    <text evidence="1">Required for the transposition of the insertion element.</text>
</comment>
<accession>G9QNF7</accession>
<evidence type="ECO:0000256" key="3">
    <source>
        <dbReference type="ARBA" id="ARBA00022578"/>
    </source>
</evidence>
<keyword evidence="3" id="KW-0815">Transposition</keyword>
<keyword evidence="5" id="KW-0233">DNA recombination</keyword>
<reference evidence="6 7" key="1">
    <citation type="submission" date="2011-09" db="EMBL/GenBank/DDBJ databases">
        <title>The Genome Sequence of Bacillus smithii 7_3_47FAA.</title>
        <authorList>
            <consortium name="The Broad Institute Genome Sequencing Platform"/>
            <person name="Earl A."/>
            <person name="Ward D."/>
            <person name="Feldgarden M."/>
            <person name="Gevers D."/>
            <person name="Daigneault M."/>
            <person name="Strauss J."/>
            <person name="Allen-Vercoe E."/>
            <person name="Young S.K."/>
            <person name="Zeng Q."/>
            <person name="Gargeya S."/>
            <person name="Fitzgerald M."/>
            <person name="Haas B."/>
            <person name="Abouelleil A."/>
            <person name="Alvarado L."/>
            <person name="Arachchi H.M."/>
            <person name="Berlin A."/>
            <person name="Brown A."/>
            <person name="Chapman S.B."/>
            <person name="Chen Z."/>
            <person name="Dunbar C."/>
            <person name="Freedman E."/>
            <person name="Gearin G."/>
            <person name="Goldberg J."/>
            <person name="Griggs A."/>
            <person name="Gujja S."/>
            <person name="Heiman D."/>
            <person name="Howarth C."/>
            <person name="Larson L."/>
            <person name="Lui A."/>
            <person name="MacDonald P.J.P."/>
            <person name="Montmayeur A."/>
            <person name="Murphy C."/>
            <person name="Neiman D."/>
            <person name="Pearson M."/>
            <person name="Priest M."/>
            <person name="Roberts A."/>
            <person name="Saif S."/>
            <person name="Shea T."/>
            <person name="Shenoy N."/>
            <person name="Sisk P."/>
            <person name="Stolte C."/>
            <person name="Sykes S."/>
            <person name="Wortman J."/>
            <person name="Nusbaum C."/>
            <person name="Birren B."/>
        </authorList>
    </citation>
    <scope>NUCLEOTIDE SEQUENCE [LARGE SCALE GENOMIC DNA]</scope>
    <source>
        <strain evidence="6 7">7_3_47FAA</strain>
    </source>
</reference>
<proteinExistence type="inferred from homology"/>
<dbReference type="InterPro" id="IPR001207">
    <property type="entry name" value="Transposase_mutator"/>
</dbReference>
<dbReference type="GO" id="GO:0004803">
    <property type="term" value="F:transposase activity"/>
    <property type="evidence" value="ECO:0007669"/>
    <property type="project" value="InterPro"/>
</dbReference>
<dbReference type="GO" id="GO:0003677">
    <property type="term" value="F:DNA binding"/>
    <property type="evidence" value="ECO:0007669"/>
    <property type="project" value="UniProtKB-KW"/>
</dbReference>
<dbReference type="Pfam" id="PF00872">
    <property type="entry name" value="Transposase_mut"/>
    <property type="match status" value="1"/>
</dbReference>
<evidence type="ECO:0000256" key="5">
    <source>
        <dbReference type="ARBA" id="ARBA00023172"/>
    </source>
</evidence>
<evidence type="ECO:0008006" key="8">
    <source>
        <dbReference type="Google" id="ProtNLM"/>
    </source>
</evidence>
<sequence length="65" mass="7472">MAQYNITLSDEILHGFLSQDQRLAKLLEQVLNQILEAQLTDQLGGVRYERTEERKGFRKGIIPAN</sequence>
<dbReference type="GO" id="GO:0006313">
    <property type="term" value="P:DNA transposition"/>
    <property type="evidence" value="ECO:0007669"/>
    <property type="project" value="InterPro"/>
</dbReference>
<evidence type="ECO:0000256" key="1">
    <source>
        <dbReference type="ARBA" id="ARBA00002190"/>
    </source>
</evidence>
<dbReference type="EMBL" id="ACWF01000133">
    <property type="protein sequence ID" value="EHL76060.1"/>
    <property type="molecule type" value="Genomic_DNA"/>
</dbReference>
<keyword evidence="4" id="KW-0238">DNA-binding</keyword>
<evidence type="ECO:0000313" key="7">
    <source>
        <dbReference type="Proteomes" id="UP000011747"/>
    </source>
</evidence>
<evidence type="ECO:0000313" key="6">
    <source>
        <dbReference type="EMBL" id="EHL76060.1"/>
    </source>
</evidence>
<comment type="caution">
    <text evidence="6">The sequence shown here is derived from an EMBL/GenBank/DDBJ whole genome shotgun (WGS) entry which is preliminary data.</text>
</comment>
<comment type="similarity">
    <text evidence="2">Belongs to the transposase mutator family.</text>
</comment>